<reference evidence="5 6" key="1">
    <citation type="submission" date="2016-03" db="EMBL/GenBank/DDBJ databases">
        <title>Comparison of Bacillus endophyticus and B. anthracis characteristics using whole genome sequence analysis and microbiological techniques.</title>
        <authorList>
            <person name="Lekota K.E."/>
            <person name="Mafofo J."/>
            <person name="Rees J."/>
            <person name="Muchadeyi F.C."/>
            <person name="Madoroba E."/>
            <person name="Van Heerden H."/>
        </authorList>
    </citation>
    <scope>NUCLEOTIDE SEQUENCE [LARGE SCALE GENOMIC DNA]</scope>
    <source>
        <strain evidence="5 6">3631_10C</strain>
    </source>
</reference>
<feature type="domain" description="Gfo/Idh/MocA-like oxidoreductase N-terminal" evidence="3">
    <location>
        <begin position="6"/>
        <end position="123"/>
    </location>
</feature>
<dbReference type="Pfam" id="PF22725">
    <property type="entry name" value="GFO_IDH_MocA_C3"/>
    <property type="match status" value="1"/>
</dbReference>
<accession>A0AAX1Q8V7</accession>
<dbReference type="Proteomes" id="UP000250174">
    <property type="component" value="Unassembled WGS sequence"/>
</dbReference>
<dbReference type="InterPro" id="IPR050984">
    <property type="entry name" value="Gfo/Idh/MocA_domain"/>
</dbReference>
<dbReference type="SUPFAM" id="SSF55347">
    <property type="entry name" value="Glyceraldehyde-3-phosphate dehydrogenase-like, C-terminal domain"/>
    <property type="match status" value="1"/>
</dbReference>
<comment type="caution">
    <text evidence="5">The sequence shown here is derived from an EMBL/GenBank/DDBJ whole genome shotgun (WGS) entry which is preliminary data.</text>
</comment>
<dbReference type="InterPro" id="IPR036291">
    <property type="entry name" value="NAD(P)-bd_dom_sf"/>
</dbReference>
<evidence type="ECO:0000256" key="2">
    <source>
        <dbReference type="ARBA" id="ARBA00023002"/>
    </source>
</evidence>
<dbReference type="Gene3D" id="3.30.360.10">
    <property type="entry name" value="Dihydrodipicolinate Reductase, domain 2"/>
    <property type="match status" value="1"/>
</dbReference>
<dbReference type="EMBL" id="LVYK01000027">
    <property type="protein sequence ID" value="RAS76310.1"/>
    <property type="molecule type" value="Genomic_DNA"/>
</dbReference>
<dbReference type="GO" id="GO:0000166">
    <property type="term" value="F:nucleotide binding"/>
    <property type="evidence" value="ECO:0007669"/>
    <property type="project" value="InterPro"/>
</dbReference>
<dbReference type="Gene3D" id="3.40.50.720">
    <property type="entry name" value="NAD(P)-binding Rossmann-like Domain"/>
    <property type="match status" value="1"/>
</dbReference>
<evidence type="ECO:0000313" key="6">
    <source>
        <dbReference type="Proteomes" id="UP000250174"/>
    </source>
</evidence>
<dbReference type="PANTHER" id="PTHR22604">
    <property type="entry name" value="OXIDOREDUCTASES"/>
    <property type="match status" value="1"/>
</dbReference>
<evidence type="ECO:0000256" key="1">
    <source>
        <dbReference type="ARBA" id="ARBA00010928"/>
    </source>
</evidence>
<gene>
    <name evidence="5" type="ORF">A3864_12930</name>
</gene>
<evidence type="ECO:0000259" key="4">
    <source>
        <dbReference type="Pfam" id="PF22725"/>
    </source>
</evidence>
<proteinExistence type="inferred from homology"/>
<dbReference type="Pfam" id="PF01408">
    <property type="entry name" value="GFO_IDH_MocA"/>
    <property type="match status" value="1"/>
</dbReference>
<feature type="domain" description="GFO/IDH/MocA-like oxidoreductase" evidence="4">
    <location>
        <begin position="132"/>
        <end position="250"/>
    </location>
</feature>
<evidence type="ECO:0000313" key="5">
    <source>
        <dbReference type="EMBL" id="RAS76310.1"/>
    </source>
</evidence>
<dbReference type="RefSeq" id="WP_111922632.1">
    <property type="nucleotide sequence ID" value="NZ_LVYK01000027.1"/>
</dbReference>
<comment type="similarity">
    <text evidence="1">Belongs to the Gfo/Idh/MocA family.</text>
</comment>
<dbReference type="SUPFAM" id="SSF51735">
    <property type="entry name" value="NAD(P)-binding Rossmann-fold domains"/>
    <property type="match status" value="1"/>
</dbReference>
<dbReference type="GO" id="GO:0016491">
    <property type="term" value="F:oxidoreductase activity"/>
    <property type="evidence" value="ECO:0007669"/>
    <property type="project" value="UniProtKB-KW"/>
</dbReference>
<organism evidence="5 6">
    <name type="scientific">Priestia endophytica</name>
    <dbReference type="NCBI Taxonomy" id="135735"/>
    <lineage>
        <taxon>Bacteria</taxon>
        <taxon>Bacillati</taxon>
        <taxon>Bacillota</taxon>
        <taxon>Bacilli</taxon>
        <taxon>Bacillales</taxon>
        <taxon>Bacillaceae</taxon>
        <taxon>Priestia</taxon>
    </lineage>
</organism>
<name>A0AAX1Q8V7_9BACI</name>
<dbReference type="AlphaFoldDB" id="A0AAX1Q8V7"/>
<sequence length="331" mass="37588">MTKHVRWGILSTAQIAQDELLPAFRDATNAKVVAIASTNDKVKHIASKFDIPKIYGSYDELLEDSGIDAVYIPLPNSFHSQWVKRAAEKGKHILCEKPAALNTREAEEVIETCKKNNVMFMEAFMYQFHPQHQRVKEILISGEIGEVNIMKVSLSFYLENQNENIRMRPELGGGSLYDIGCYCIHSIRNILNTEPNRIYASQQKDVKGQVDMSVVCFMELDNGMTAVFDAAMDRAQIDYYEIIGTKGSIRVPKAFIPQMYNGEAQIIVNTTDGAYREEKVLGHQYILEVEYFSQCVLNGEISRSMIEDTIENVKVIEACFKSIEKETFIDI</sequence>
<dbReference type="PANTHER" id="PTHR22604:SF105">
    <property type="entry name" value="TRANS-1,2-DIHYDROBENZENE-1,2-DIOL DEHYDROGENASE"/>
    <property type="match status" value="1"/>
</dbReference>
<dbReference type="InterPro" id="IPR055170">
    <property type="entry name" value="GFO_IDH_MocA-like_dom"/>
</dbReference>
<dbReference type="InterPro" id="IPR000683">
    <property type="entry name" value="Gfo/Idh/MocA-like_OxRdtase_N"/>
</dbReference>
<evidence type="ECO:0000259" key="3">
    <source>
        <dbReference type="Pfam" id="PF01408"/>
    </source>
</evidence>
<keyword evidence="2" id="KW-0560">Oxidoreductase</keyword>
<protein>
    <submittedName>
        <fullName evidence="5">Oxidoreductase</fullName>
    </submittedName>
</protein>